<keyword evidence="4" id="KW-0479">Metal-binding</keyword>
<reference evidence="9" key="1">
    <citation type="submission" date="2017-09" db="EMBL/GenBank/DDBJ databases">
        <title>Depth-based differentiation of microbial function through sediment-hosted aquifers and enrichment of novel symbionts in the deep terrestrial subsurface.</title>
        <authorList>
            <person name="Probst A.J."/>
            <person name="Ladd B."/>
            <person name="Jarett J.K."/>
            <person name="Geller-Mcgrath D.E."/>
            <person name="Sieber C.M.K."/>
            <person name="Emerson J.B."/>
            <person name="Anantharaman K."/>
            <person name="Thomas B.C."/>
            <person name="Malmstrom R."/>
            <person name="Stieglmeier M."/>
            <person name="Klingl A."/>
            <person name="Woyke T."/>
            <person name="Ryan C.M."/>
            <person name="Banfield J.F."/>
        </authorList>
    </citation>
    <scope>NUCLEOTIDE SEQUENCE [LARGE SCALE GENOMIC DNA]</scope>
</reference>
<dbReference type="Gene3D" id="3.40.390.30">
    <property type="entry name" value="Metalloproteases ('zincins'), catalytic domain"/>
    <property type="match status" value="1"/>
</dbReference>
<name>A0A2M7BEG8_9BACT</name>
<dbReference type="SUPFAM" id="SSF55486">
    <property type="entry name" value="Metalloproteases ('zincins'), catalytic domain"/>
    <property type="match status" value="1"/>
</dbReference>
<accession>A0A2M7BEG8</accession>
<comment type="cofactor">
    <cofactor evidence="1">
        <name>Zn(2+)</name>
        <dbReference type="ChEBI" id="CHEBI:29105"/>
    </cofactor>
</comment>
<dbReference type="InterPro" id="IPR023091">
    <property type="entry name" value="MetalPrtase_cat_dom_sf_prd"/>
</dbReference>
<evidence type="ECO:0000313" key="8">
    <source>
        <dbReference type="EMBL" id="PIV01496.1"/>
    </source>
</evidence>
<dbReference type="PANTHER" id="PTHR46986:SF1">
    <property type="entry name" value="ENDORIBONUCLEASE YBEY, CHLOROPLASTIC"/>
    <property type="match status" value="1"/>
</dbReference>
<proteinExistence type="inferred from homology"/>
<sequence length="136" mass="15061">MNSVLITSESRYPINRRKIKETVLSYLKNLGIEDAEVSVAIVGSRKVRELNKSWRNLDEPTTVLTFALEEPRGADGVLRIGDIVISYPEGRIIAQEDGLSMDGAIEKLVNHGLNNLLGNRKNDSQFLSQIPAAKIS</sequence>
<protein>
    <submittedName>
        <fullName evidence="8">rRNA maturation RNase YbeY</fullName>
    </submittedName>
</protein>
<dbReference type="NCBIfam" id="TIGR00043">
    <property type="entry name" value="rRNA maturation RNase YbeY"/>
    <property type="match status" value="1"/>
</dbReference>
<keyword evidence="3" id="KW-0540">Nuclease</keyword>
<dbReference type="EMBL" id="PEVC01000020">
    <property type="protein sequence ID" value="PIV01496.1"/>
    <property type="molecule type" value="Genomic_DNA"/>
</dbReference>
<evidence type="ECO:0000256" key="3">
    <source>
        <dbReference type="ARBA" id="ARBA00022722"/>
    </source>
</evidence>
<keyword evidence="7" id="KW-0862">Zinc</keyword>
<keyword evidence="6" id="KW-0378">Hydrolase</keyword>
<dbReference type="AlphaFoldDB" id="A0A2M7BEG8"/>
<evidence type="ECO:0000256" key="1">
    <source>
        <dbReference type="ARBA" id="ARBA00001947"/>
    </source>
</evidence>
<dbReference type="GO" id="GO:0046872">
    <property type="term" value="F:metal ion binding"/>
    <property type="evidence" value="ECO:0007669"/>
    <property type="project" value="UniProtKB-KW"/>
</dbReference>
<comment type="similarity">
    <text evidence="2">Belongs to the endoribonuclease YbeY family.</text>
</comment>
<dbReference type="GO" id="GO:0004519">
    <property type="term" value="F:endonuclease activity"/>
    <property type="evidence" value="ECO:0007669"/>
    <property type="project" value="UniProtKB-KW"/>
</dbReference>
<dbReference type="PANTHER" id="PTHR46986">
    <property type="entry name" value="ENDORIBONUCLEASE YBEY, CHLOROPLASTIC"/>
    <property type="match status" value="1"/>
</dbReference>
<evidence type="ECO:0000256" key="6">
    <source>
        <dbReference type="ARBA" id="ARBA00022801"/>
    </source>
</evidence>
<organism evidence="8 9">
    <name type="scientific">Candidatus Shapirobacteria bacterium CG03_land_8_20_14_0_80_39_12</name>
    <dbReference type="NCBI Taxonomy" id="1974879"/>
    <lineage>
        <taxon>Bacteria</taxon>
        <taxon>Candidatus Shapironibacteriota</taxon>
    </lineage>
</organism>
<evidence type="ECO:0000313" key="9">
    <source>
        <dbReference type="Proteomes" id="UP000229631"/>
    </source>
</evidence>
<dbReference type="GO" id="GO:0006364">
    <property type="term" value="P:rRNA processing"/>
    <property type="evidence" value="ECO:0007669"/>
    <property type="project" value="InterPro"/>
</dbReference>
<evidence type="ECO:0000256" key="4">
    <source>
        <dbReference type="ARBA" id="ARBA00022723"/>
    </source>
</evidence>
<evidence type="ECO:0000256" key="7">
    <source>
        <dbReference type="ARBA" id="ARBA00022833"/>
    </source>
</evidence>
<dbReference type="GO" id="GO:0004222">
    <property type="term" value="F:metalloendopeptidase activity"/>
    <property type="evidence" value="ECO:0007669"/>
    <property type="project" value="InterPro"/>
</dbReference>
<dbReference type="Pfam" id="PF02130">
    <property type="entry name" value="YbeY"/>
    <property type="match status" value="1"/>
</dbReference>
<dbReference type="InterPro" id="IPR002036">
    <property type="entry name" value="YbeY"/>
</dbReference>
<gene>
    <name evidence="8" type="primary">ybeY</name>
    <name evidence="8" type="ORF">COS54_01025</name>
</gene>
<evidence type="ECO:0000256" key="2">
    <source>
        <dbReference type="ARBA" id="ARBA00010875"/>
    </source>
</evidence>
<comment type="caution">
    <text evidence="8">The sequence shown here is derived from an EMBL/GenBank/DDBJ whole genome shotgun (WGS) entry which is preliminary data.</text>
</comment>
<dbReference type="Proteomes" id="UP000229631">
    <property type="component" value="Unassembled WGS sequence"/>
</dbReference>
<keyword evidence="5" id="KW-0255">Endonuclease</keyword>
<evidence type="ECO:0000256" key="5">
    <source>
        <dbReference type="ARBA" id="ARBA00022759"/>
    </source>
</evidence>